<keyword evidence="2" id="KW-1185">Reference proteome</keyword>
<reference evidence="1 2" key="1">
    <citation type="submission" date="2024-02" db="EMBL/GenBank/DDBJ databases">
        <authorList>
            <person name="Chen Y."/>
            <person name="Shah S."/>
            <person name="Dougan E. K."/>
            <person name="Thang M."/>
            <person name="Chan C."/>
        </authorList>
    </citation>
    <scope>NUCLEOTIDE SEQUENCE [LARGE SCALE GENOMIC DNA]</scope>
</reference>
<evidence type="ECO:0000313" key="2">
    <source>
        <dbReference type="Proteomes" id="UP001642464"/>
    </source>
</evidence>
<accession>A0ABP0NRZ4</accession>
<proteinExistence type="predicted"/>
<gene>
    <name evidence="1" type="ORF">SCF082_LOCUS33858</name>
</gene>
<name>A0ABP0NRZ4_9DINO</name>
<dbReference type="EMBL" id="CAXAMM010030480">
    <property type="protein sequence ID" value="CAK9066565.1"/>
    <property type="molecule type" value="Genomic_DNA"/>
</dbReference>
<dbReference type="Proteomes" id="UP001642464">
    <property type="component" value="Unassembled WGS sequence"/>
</dbReference>
<feature type="non-terminal residue" evidence="1">
    <location>
        <position position="190"/>
    </location>
</feature>
<comment type="caution">
    <text evidence="1">The sequence shown here is derived from an EMBL/GenBank/DDBJ whole genome shotgun (WGS) entry which is preliminary data.</text>
</comment>
<sequence>MRRQTLQAILAASGPSQKLELPVRAGAVLEDDNFDRVCDKTFTEDVGLFERISSTLRDVTYNRPEVSNLKGVEAMGFVDGLFSIFGPSANAAFPFLYELFTGTMSVQVISSDDSPTVAATLLRICGGAGQKSAGLSVLRILELNPEVCPEMPKWGSSEHSWSFGLPGFKVDTQSTSKLLEAASRKLNAHR</sequence>
<protein>
    <submittedName>
        <fullName evidence="1">Uncharacterized protein</fullName>
    </submittedName>
</protein>
<organism evidence="1 2">
    <name type="scientific">Durusdinium trenchii</name>
    <dbReference type="NCBI Taxonomy" id="1381693"/>
    <lineage>
        <taxon>Eukaryota</taxon>
        <taxon>Sar</taxon>
        <taxon>Alveolata</taxon>
        <taxon>Dinophyceae</taxon>
        <taxon>Suessiales</taxon>
        <taxon>Symbiodiniaceae</taxon>
        <taxon>Durusdinium</taxon>
    </lineage>
</organism>
<evidence type="ECO:0000313" key="1">
    <source>
        <dbReference type="EMBL" id="CAK9066565.1"/>
    </source>
</evidence>